<sequence>MIFSNQNSRICIHLLERITSQLRADILKTRKSKMSRIRQLSICGVRNFDEQDQPRIRFTRPLTLILGPNGTGKTTLIESLKFATTGDFPPGSDRGKAFIHDKHTSGSRVVKGFVKAEFVNANGCSYTICRTIECLHSGTTSRFKTVDSTLSRREKGTTKAISVTNRCIDINAEVISAMGVSKSILNYVIFCHQEEFSWPLDDGKKLKEKFDEIFESVRFNKALENFLKCIKNMEQGLRVFKVQKDALKNVVSEVEDKEKKRQNARDRLEDTTNEITTINEELEPIMEKIREIEKMDAQHKTLVAEKDKKQLEYDINKQQIESLQENIQVFEGSITELTNQLEQYDSNLLKKASEITEVEKQLQQIASSEVKIINIITEKRISVGTLKQKMQDQEKKIVNRNKTLNNMLSKWNMETLVDKNTSDIEIAALVKNLDNKIENLKHEAEVKRRKRHEKEEELQKEIDVLRSERSKIESEMNIKDNEVTETRNQINKIRTEITEIGVAANKLCSVEAKLIDMNKKIDDLSESCDVNNVKEQINEETITRDALEVKITSIDAEIEVLHKHAALQAEMALHKTTMQTKEEEVQCFRKEHEDTIKMLLESDTLPHTKLKDKLDPVQQKLMDRIKTTTRDIQVEQQNLVTIKTTLKYNEEELQKKQSELQSNKQKISSICDYKDFDEVLLLQSKKVKDLQDKRGMYAYQSTAYKEYMKQFKKQDPCCPLCHRNFDESYNMDALIKEMENDIENQPEILKRCEADLKMQQNKYDTMLQLKPIIEKISQLEDVEIPKLEGNLVNTKEQLTKQQASIQEKEKLKAIPEDILHKSKNLFENIMLWDRLIDEMDNLKEKILNIEDLMAKIGANSTVTVSEAQAHRDSLKTSLKKSRDQIEHLQTKLNTFNEKLQHAREERNILFEEQLRIQSDMQRLKELRDKQTELYSRQVTLIESVQKLQDRFSSEDSKLETAVCQLDLLKKENWIKDEDDRKTVTEKGRQLFELNKIQNEVNTFDRCNVLDALTNLEHDIKTYEEKIIENNAEKNELQTTIKDLKDDISHQETHKRNLIDNLKLRKLQLTAQDLEQQCQNLNEKLENMNYKRMMEKWQKYKNHEESLLRKKNVAKGKQEELERILLQYTEELKKENYRFARKNYMDKCIELTIQNEAVSDLKKYCKVLDAAMMKYHKERMATVNKIIKKLWKAIYIGNDTSSIEIRTNDTAGTASGRRSYNYKLVQIKNGREMDMRGRCSAGQKVLASIIIRLALAETFCKDCGVLALDEPTTNLDEENMNSLADALNMIIKMRSRYQKNFQLIVISHDEKFLVKLAQLNNSVGYHELYRKENGLSSIRFRTMGTDPFHEPDPKEELLLSDVEEDGRNDNSQQIQSKKRTHDNGKKDDDNHNRPAKKRFVCNF</sequence>
<keyword evidence="13 19" id="KW-0175">Coiled coil</keyword>
<gene>
    <name evidence="22" type="ORF">H0235_002562</name>
</gene>
<evidence type="ECO:0000256" key="4">
    <source>
        <dbReference type="ARBA" id="ARBA00009439"/>
    </source>
</evidence>
<dbReference type="InterPro" id="IPR027417">
    <property type="entry name" value="P-loop_NTPase"/>
</dbReference>
<dbReference type="GO" id="GO:0000794">
    <property type="term" value="C:condensed nuclear chromosome"/>
    <property type="evidence" value="ECO:0007669"/>
    <property type="project" value="TreeGrafter"/>
</dbReference>
<evidence type="ECO:0000256" key="18">
    <source>
        <dbReference type="PROSITE-ProRule" id="PRU00471"/>
    </source>
</evidence>
<evidence type="ECO:0000256" key="6">
    <source>
        <dbReference type="ARBA" id="ARBA00022723"/>
    </source>
</evidence>
<comment type="similarity">
    <text evidence="4">Belongs to the SMC family. RAD50 subfamily.</text>
</comment>
<evidence type="ECO:0000256" key="11">
    <source>
        <dbReference type="ARBA" id="ARBA00022840"/>
    </source>
</evidence>
<dbReference type="SUPFAM" id="SSF75712">
    <property type="entry name" value="Rad50 coiled-coil Zn hook"/>
    <property type="match status" value="1"/>
</dbReference>
<accession>A0A834PA74</accession>
<comment type="catalytic activity">
    <reaction evidence="17">
        <text>ATP + H2O = ADP + phosphate + H(+)</text>
        <dbReference type="Rhea" id="RHEA:13065"/>
        <dbReference type="ChEBI" id="CHEBI:15377"/>
        <dbReference type="ChEBI" id="CHEBI:15378"/>
        <dbReference type="ChEBI" id="CHEBI:30616"/>
        <dbReference type="ChEBI" id="CHEBI:43474"/>
        <dbReference type="ChEBI" id="CHEBI:456216"/>
    </reaction>
</comment>
<keyword evidence="6 18" id="KW-0479">Metal-binding</keyword>
<feature type="binding site" evidence="18">
    <location>
        <position position="718"/>
    </location>
    <ligand>
        <name>Zn(2+)</name>
        <dbReference type="ChEBI" id="CHEBI:29105"/>
    </ligand>
</feature>
<feature type="coiled-coil region" evidence="19">
    <location>
        <begin position="247"/>
        <end position="361"/>
    </location>
</feature>
<dbReference type="NCBIfam" id="TIGR00606">
    <property type="entry name" value="rad50"/>
    <property type="match status" value="1"/>
</dbReference>
<evidence type="ECO:0000256" key="9">
    <source>
        <dbReference type="ARBA" id="ARBA00022801"/>
    </source>
</evidence>
<comment type="subcellular location">
    <subcellularLocation>
        <location evidence="3">Chromosome</location>
    </subcellularLocation>
    <subcellularLocation>
        <location evidence="2">Nucleus</location>
    </subcellularLocation>
</comment>
<keyword evidence="7" id="KW-0547">Nucleotide-binding</keyword>
<keyword evidence="8" id="KW-0227">DNA damage</keyword>
<dbReference type="EMBL" id="JACSDY010000002">
    <property type="protein sequence ID" value="KAF7434371.1"/>
    <property type="molecule type" value="Genomic_DNA"/>
</dbReference>
<dbReference type="InterPro" id="IPR013134">
    <property type="entry name" value="Zn_hook_RAD50"/>
</dbReference>
<protein>
    <recommendedName>
        <fullName evidence="21">Zinc-hook domain-containing protein</fullName>
    </recommendedName>
</protein>
<keyword evidence="12" id="KW-0460">Magnesium</keyword>
<dbReference type="Proteomes" id="UP000600918">
    <property type="component" value="Unassembled WGS sequence"/>
</dbReference>
<evidence type="ECO:0000256" key="10">
    <source>
        <dbReference type="ARBA" id="ARBA00022833"/>
    </source>
</evidence>
<evidence type="ECO:0000256" key="19">
    <source>
        <dbReference type="SAM" id="Coils"/>
    </source>
</evidence>
<keyword evidence="15" id="KW-0539">Nucleus</keyword>
<evidence type="ECO:0000259" key="21">
    <source>
        <dbReference type="PROSITE" id="PS51131"/>
    </source>
</evidence>
<feature type="coiled-coil region" evidence="19">
    <location>
        <begin position="791"/>
        <end position="912"/>
    </location>
</feature>
<evidence type="ECO:0000256" key="13">
    <source>
        <dbReference type="ARBA" id="ARBA00023054"/>
    </source>
</evidence>
<dbReference type="GO" id="GO:0043047">
    <property type="term" value="F:single-stranded telomeric DNA binding"/>
    <property type="evidence" value="ECO:0007669"/>
    <property type="project" value="TreeGrafter"/>
</dbReference>
<dbReference type="Pfam" id="PF13476">
    <property type="entry name" value="AAA_23"/>
    <property type="match status" value="1"/>
</dbReference>
<dbReference type="Pfam" id="PF13558">
    <property type="entry name" value="SbcC_Walker_B"/>
    <property type="match status" value="1"/>
</dbReference>
<dbReference type="Gene3D" id="3.40.50.300">
    <property type="entry name" value="P-loop containing nucleotide triphosphate hydrolases"/>
    <property type="match status" value="2"/>
</dbReference>
<dbReference type="GO" id="GO:0003691">
    <property type="term" value="F:double-stranded telomeric DNA binding"/>
    <property type="evidence" value="ECO:0007669"/>
    <property type="project" value="TreeGrafter"/>
</dbReference>
<feature type="compositionally biased region" description="Basic and acidic residues" evidence="20">
    <location>
        <begin position="1380"/>
        <end position="1391"/>
    </location>
</feature>
<feature type="coiled-coil region" evidence="19">
    <location>
        <begin position="1012"/>
        <end position="1090"/>
    </location>
</feature>
<dbReference type="GO" id="GO:0046872">
    <property type="term" value="F:metal ion binding"/>
    <property type="evidence" value="ECO:0007669"/>
    <property type="project" value="UniProtKB-UniRule"/>
</dbReference>
<dbReference type="PROSITE" id="PS51131">
    <property type="entry name" value="ZN_HOOK"/>
    <property type="match status" value="1"/>
</dbReference>
<organism evidence="22 23">
    <name type="scientific">Vespula pensylvanica</name>
    <name type="common">Western yellow jacket</name>
    <name type="synonym">Wasp</name>
    <dbReference type="NCBI Taxonomy" id="30213"/>
    <lineage>
        <taxon>Eukaryota</taxon>
        <taxon>Metazoa</taxon>
        <taxon>Ecdysozoa</taxon>
        <taxon>Arthropoda</taxon>
        <taxon>Hexapoda</taxon>
        <taxon>Insecta</taxon>
        <taxon>Pterygota</taxon>
        <taxon>Neoptera</taxon>
        <taxon>Endopterygota</taxon>
        <taxon>Hymenoptera</taxon>
        <taxon>Apocrita</taxon>
        <taxon>Aculeata</taxon>
        <taxon>Vespoidea</taxon>
        <taxon>Vespidae</taxon>
        <taxon>Vespinae</taxon>
        <taxon>Vespula</taxon>
    </lineage>
</organism>
<evidence type="ECO:0000256" key="16">
    <source>
        <dbReference type="ARBA" id="ARBA00023254"/>
    </source>
</evidence>
<keyword evidence="11" id="KW-0067">ATP-binding</keyword>
<evidence type="ECO:0000256" key="2">
    <source>
        <dbReference type="ARBA" id="ARBA00004123"/>
    </source>
</evidence>
<keyword evidence="9" id="KW-0378">Hydrolase</keyword>
<dbReference type="GO" id="GO:0051880">
    <property type="term" value="F:G-quadruplex DNA binding"/>
    <property type="evidence" value="ECO:0007669"/>
    <property type="project" value="TreeGrafter"/>
</dbReference>
<keyword evidence="14" id="KW-0234">DNA repair</keyword>
<dbReference type="InterPro" id="IPR004584">
    <property type="entry name" value="Rad50_eukaryotes"/>
</dbReference>
<proteinExistence type="inferred from homology"/>
<dbReference type="GO" id="GO:0016887">
    <property type="term" value="F:ATP hydrolysis activity"/>
    <property type="evidence" value="ECO:0007669"/>
    <property type="project" value="InterPro"/>
</dbReference>
<feature type="coiled-coil region" evidence="19">
    <location>
        <begin position="430"/>
        <end position="482"/>
    </location>
</feature>
<dbReference type="GO" id="GO:0005524">
    <property type="term" value="F:ATP binding"/>
    <property type="evidence" value="ECO:0007669"/>
    <property type="project" value="UniProtKB-KW"/>
</dbReference>
<evidence type="ECO:0000256" key="20">
    <source>
        <dbReference type="SAM" id="MobiDB-lite"/>
    </source>
</evidence>
<feature type="region of interest" description="Disordered" evidence="20">
    <location>
        <begin position="1358"/>
        <end position="1396"/>
    </location>
</feature>
<dbReference type="GO" id="GO:0000722">
    <property type="term" value="P:telomere maintenance via recombination"/>
    <property type="evidence" value="ECO:0007669"/>
    <property type="project" value="TreeGrafter"/>
</dbReference>
<evidence type="ECO:0000256" key="7">
    <source>
        <dbReference type="ARBA" id="ARBA00022741"/>
    </source>
</evidence>
<evidence type="ECO:0000256" key="8">
    <source>
        <dbReference type="ARBA" id="ARBA00022763"/>
    </source>
</evidence>
<feature type="coiled-coil region" evidence="19">
    <location>
        <begin position="530"/>
        <end position="584"/>
    </location>
</feature>
<dbReference type="GO" id="GO:0070192">
    <property type="term" value="P:chromosome organization involved in meiotic cell cycle"/>
    <property type="evidence" value="ECO:0007669"/>
    <property type="project" value="TreeGrafter"/>
</dbReference>
<keyword evidence="16" id="KW-0469">Meiosis</keyword>
<dbReference type="GO" id="GO:0007004">
    <property type="term" value="P:telomere maintenance via telomerase"/>
    <property type="evidence" value="ECO:0007669"/>
    <property type="project" value="TreeGrafter"/>
</dbReference>
<evidence type="ECO:0000256" key="1">
    <source>
        <dbReference type="ARBA" id="ARBA00001947"/>
    </source>
</evidence>
<evidence type="ECO:0000313" key="23">
    <source>
        <dbReference type="Proteomes" id="UP000600918"/>
    </source>
</evidence>
<keyword evidence="10 18" id="KW-0862">Zinc</keyword>
<evidence type="ECO:0000256" key="15">
    <source>
        <dbReference type="ARBA" id="ARBA00023242"/>
    </source>
</evidence>
<comment type="cofactor">
    <cofactor evidence="1">
        <name>Zn(2+)</name>
        <dbReference type="ChEBI" id="CHEBI:29105"/>
    </cofactor>
</comment>
<keyword evidence="23" id="KW-1185">Reference proteome</keyword>
<reference evidence="22" key="1">
    <citation type="journal article" date="2020" name="G3 (Bethesda)">
        <title>High-Quality Assemblies for Three Invasive Social Wasps from the &lt;i&gt;Vespula&lt;/i&gt; Genus.</title>
        <authorList>
            <person name="Harrop T.W.R."/>
            <person name="Guhlin J."/>
            <person name="McLaughlin G.M."/>
            <person name="Permina E."/>
            <person name="Stockwell P."/>
            <person name="Gilligan J."/>
            <person name="Le Lec M.F."/>
            <person name="Gruber M.A.M."/>
            <person name="Quinn O."/>
            <person name="Lovegrove M."/>
            <person name="Duncan E.J."/>
            <person name="Remnant E.J."/>
            <person name="Van Eeckhoven J."/>
            <person name="Graham B."/>
            <person name="Knapp R.A."/>
            <person name="Langford K.W."/>
            <person name="Kronenberg Z."/>
            <person name="Press M.O."/>
            <person name="Eacker S.M."/>
            <person name="Wilson-Rankin E.E."/>
            <person name="Purcell J."/>
            <person name="Lester P.J."/>
            <person name="Dearden P.K."/>
        </authorList>
    </citation>
    <scope>NUCLEOTIDE SEQUENCE</scope>
    <source>
        <strain evidence="22">Volc-1</strain>
    </source>
</reference>
<comment type="caution">
    <text evidence="22">The sequence shown here is derived from an EMBL/GenBank/DDBJ whole genome shotgun (WGS) entry which is preliminary data.</text>
</comment>
<dbReference type="Pfam" id="PF04423">
    <property type="entry name" value="Rad50_zn_hook"/>
    <property type="match status" value="1"/>
</dbReference>
<evidence type="ECO:0000256" key="3">
    <source>
        <dbReference type="ARBA" id="ARBA00004286"/>
    </source>
</evidence>
<name>A0A834PA74_VESPE</name>
<dbReference type="InterPro" id="IPR038729">
    <property type="entry name" value="Rad50/SbcC_AAA"/>
</dbReference>
<evidence type="ECO:0000256" key="17">
    <source>
        <dbReference type="ARBA" id="ARBA00049360"/>
    </source>
</evidence>
<evidence type="ECO:0000256" key="5">
    <source>
        <dbReference type="ARBA" id="ARBA00022454"/>
    </source>
</evidence>
<evidence type="ECO:0000256" key="12">
    <source>
        <dbReference type="ARBA" id="ARBA00022842"/>
    </source>
</evidence>
<dbReference type="SUPFAM" id="SSF52540">
    <property type="entry name" value="P-loop containing nucleoside triphosphate hydrolases"/>
    <property type="match status" value="2"/>
</dbReference>
<dbReference type="PANTHER" id="PTHR18867:SF12">
    <property type="entry name" value="DNA REPAIR PROTEIN RAD50"/>
    <property type="match status" value="1"/>
</dbReference>
<dbReference type="GO" id="GO:0030870">
    <property type="term" value="C:Mre11 complex"/>
    <property type="evidence" value="ECO:0007669"/>
    <property type="project" value="InterPro"/>
</dbReference>
<evidence type="ECO:0000256" key="14">
    <source>
        <dbReference type="ARBA" id="ARBA00023204"/>
    </source>
</evidence>
<dbReference type="PANTHER" id="PTHR18867">
    <property type="entry name" value="RAD50"/>
    <property type="match status" value="1"/>
</dbReference>
<dbReference type="GO" id="GO:0006302">
    <property type="term" value="P:double-strand break repair"/>
    <property type="evidence" value="ECO:0007669"/>
    <property type="project" value="InterPro"/>
</dbReference>
<keyword evidence="5" id="KW-0158">Chromosome</keyword>
<feature type="domain" description="Zinc-hook" evidence="21">
    <location>
        <begin position="673"/>
        <end position="771"/>
    </location>
</feature>
<evidence type="ECO:0000313" key="22">
    <source>
        <dbReference type="EMBL" id="KAF7434371.1"/>
    </source>
</evidence>
<feature type="binding site" evidence="18">
    <location>
        <position position="721"/>
    </location>
    <ligand>
        <name>Zn(2+)</name>
        <dbReference type="ChEBI" id="CHEBI:29105"/>
    </ligand>
</feature>